<dbReference type="AlphaFoldDB" id="A0A8J7ISQ6"/>
<keyword evidence="2" id="KW-1185">Reference proteome</keyword>
<name>A0A8J7ISQ6_9RHOB</name>
<dbReference type="Pfam" id="PF06935">
    <property type="entry name" value="DUF1284"/>
    <property type="match status" value="1"/>
</dbReference>
<reference evidence="1" key="1">
    <citation type="submission" date="2020-10" db="EMBL/GenBank/DDBJ databases">
        <title>Paenihalocynthiibacter styelae gen. nov., sp. nov., isolated from stalked sea squirt Styela clava.</title>
        <authorList>
            <person name="Kim Y.-O."/>
            <person name="Yoon J.-H."/>
        </authorList>
    </citation>
    <scope>NUCLEOTIDE SEQUENCE</scope>
    <source>
        <strain evidence="1">MYP1-1</strain>
    </source>
</reference>
<protein>
    <submittedName>
        <fullName evidence="1">DUF1284 domain-containing protein</fullName>
    </submittedName>
</protein>
<dbReference type="InterPro" id="IPR009702">
    <property type="entry name" value="DUF1284"/>
</dbReference>
<accession>A0A8J7ISQ6</accession>
<comment type="caution">
    <text evidence="1">The sequence shown here is derived from an EMBL/GenBank/DDBJ whole genome shotgun (WGS) entry which is preliminary data.</text>
</comment>
<evidence type="ECO:0000313" key="2">
    <source>
        <dbReference type="Proteomes" id="UP000640583"/>
    </source>
</evidence>
<sequence>MVQIVDKVLRTPGGDDQKIEVVRNTDDICAPCPKRRGLRCSNQDGIEKLDKAHLRALKLDYGQVITWGEAQERIRKHVAPEGLQVICAGCQWLQYGMCEAAVRELHG</sequence>
<proteinExistence type="predicted"/>
<organism evidence="1 2">
    <name type="scientific">Halocynthiibacter styelae</name>
    <dbReference type="NCBI Taxonomy" id="2761955"/>
    <lineage>
        <taxon>Bacteria</taxon>
        <taxon>Pseudomonadati</taxon>
        <taxon>Pseudomonadota</taxon>
        <taxon>Alphaproteobacteria</taxon>
        <taxon>Rhodobacterales</taxon>
        <taxon>Paracoccaceae</taxon>
        <taxon>Halocynthiibacter</taxon>
    </lineage>
</organism>
<dbReference type="Proteomes" id="UP000640583">
    <property type="component" value="Unassembled WGS sequence"/>
</dbReference>
<gene>
    <name evidence="1" type="ORF">H1D41_14675</name>
</gene>
<evidence type="ECO:0000313" key="1">
    <source>
        <dbReference type="EMBL" id="MBI1494886.1"/>
    </source>
</evidence>
<dbReference type="EMBL" id="JADCKQ010000012">
    <property type="protein sequence ID" value="MBI1494886.1"/>
    <property type="molecule type" value="Genomic_DNA"/>
</dbReference>